<dbReference type="RefSeq" id="WP_133411210.1">
    <property type="nucleotide sequence ID" value="NZ_SMZT01000007.1"/>
</dbReference>
<evidence type="ECO:0000313" key="3">
    <source>
        <dbReference type="EMBL" id="TDL40256.1"/>
    </source>
</evidence>
<evidence type="ECO:0000256" key="2">
    <source>
        <dbReference type="SAM" id="SignalP"/>
    </source>
</evidence>
<reference evidence="3 4" key="1">
    <citation type="submission" date="2019-03" db="EMBL/GenBank/DDBJ databases">
        <title>Genome Sequencing and Assembly of Various Microbes Isolated from Partially Reclaimed Soil and Acid Mine Drainage (AMD) Site.</title>
        <authorList>
            <person name="Steinbock B."/>
            <person name="Bechtold R."/>
            <person name="Sevigny J.L."/>
            <person name="Thomas D."/>
            <person name="Cuthill L.R."/>
            <person name="Aveiro Johannsen E.J."/>
            <person name="Thomas K."/>
            <person name="Ghosh A."/>
        </authorList>
    </citation>
    <scope>NUCLEOTIDE SEQUENCE [LARGE SCALE GENOMIC DNA]</scope>
    <source>
        <strain evidence="3 4">S-A3</strain>
    </source>
</reference>
<feature type="signal peptide" evidence="2">
    <location>
        <begin position="1"/>
        <end position="33"/>
    </location>
</feature>
<dbReference type="AlphaFoldDB" id="A0A4R5Y8U7"/>
<evidence type="ECO:0000313" key="4">
    <source>
        <dbReference type="Proteomes" id="UP000295163"/>
    </source>
</evidence>
<organism evidence="3 4">
    <name type="scientific">Kocuria rosea</name>
    <name type="common">Deinococcus erythromyxa</name>
    <name type="synonym">Micrococcus rubens</name>
    <dbReference type="NCBI Taxonomy" id="1275"/>
    <lineage>
        <taxon>Bacteria</taxon>
        <taxon>Bacillati</taxon>
        <taxon>Actinomycetota</taxon>
        <taxon>Actinomycetes</taxon>
        <taxon>Micrococcales</taxon>
        <taxon>Micrococcaceae</taxon>
        <taxon>Kocuria</taxon>
    </lineage>
</organism>
<comment type="caution">
    <text evidence="3">The sequence shown here is derived from an EMBL/GenBank/DDBJ whole genome shotgun (WGS) entry which is preliminary data.</text>
</comment>
<feature type="region of interest" description="Disordered" evidence="1">
    <location>
        <begin position="28"/>
        <end position="62"/>
    </location>
</feature>
<sequence length="141" mass="14027">MPTACAPRPAAIRAATASVLLLALAGCSSPSSDGDTAAGAGPDAPASAAASGPTASGGASSATVQETCARVLETVRTAPQQLRDDPAGLFNEVDELAATAPDELSGQLTSVREAVAGFRQGERSFISVVQEVRGLQERCSG</sequence>
<gene>
    <name evidence="3" type="ORF">E2R59_14845</name>
</gene>
<proteinExistence type="predicted"/>
<keyword evidence="2" id="KW-0732">Signal</keyword>
<dbReference type="EMBL" id="SMZT01000007">
    <property type="protein sequence ID" value="TDL40256.1"/>
    <property type="molecule type" value="Genomic_DNA"/>
</dbReference>
<dbReference type="GeneID" id="64348701"/>
<name>A0A4R5Y8U7_KOCRO</name>
<feature type="chain" id="PRO_5038686648" evidence="2">
    <location>
        <begin position="34"/>
        <end position="141"/>
    </location>
</feature>
<accession>A0A4R5Y8U7</accession>
<evidence type="ECO:0000256" key="1">
    <source>
        <dbReference type="SAM" id="MobiDB-lite"/>
    </source>
</evidence>
<protein>
    <submittedName>
        <fullName evidence="3">Uncharacterized protein</fullName>
    </submittedName>
</protein>
<dbReference type="Proteomes" id="UP000295163">
    <property type="component" value="Unassembled WGS sequence"/>
</dbReference>